<proteinExistence type="predicted"/>
<dbReference type="EMBL" id="LUTP01000026">
    <property type="protein sequence ID" value="OSN05036.1"/>
    <property type="molecule type" value="Genomic_DNA"/>
</dbReference>
<sequence>MALGNRRARLRTYPTYTLADIVLGLSTRRWYLTYFPYPERSAIARLYQTLCQGPGFEFDGDNGAP</sequence>
<accession>A0A1X3RT48</accession>
<name>A0A1X3RT48_9GAMM</name>
<reference evidence="1 2" key="1">
    <citation type="submission" date="2016-02" db="EMBL/GenBank/DDBJ databases">
        <title>Species-wide whole genome sequencing reveals diversity, host range in Lonsdalea quercina.</title>
        <authorList>
            <person name="Li Y."/>
        </authorList>
    </citation>
    <scope>NUCLEOTIDE SEQUENCE [LARGE SCALE GENOMIC DNA]</scope>
    <source>
        <strain evidence="1 2">LMG 26264</strain>
    </source>
</reference>
<dbReference type="Gene3D" id="1.20.1050.10">
    <property type="match status" value="1"/>
</dbReference>
<dbReference type="AlphaFoldDB" id="A0A1X3RT48"/>
<gene>
    <name evidence="1" type="ORF">AU511_11105</name>
</gene>
<dbReference type="SUPFAM" id="SSF47616">
    <property type="entry name" value="GST C-terminal domain-like"/>
    <property type="match status" value="1"/>
</dbReference>
<dbReference type="InterPro" id="IPR036282">
    <property type="entry name" value="Glutathione-S-Trfase_C_sf"/>
</dbReference>
<protein>
    <submittedName>
        <fullName evidence="1">Uncharacterized protein</fullName>
    </submittedName>
</protein>
<organism evidence="1 2">
    <name type="scientific">Lonsdalea iberica</name>
    <dbReference type="NCBI Taxonomy" id="1082703"/>
    <lineage>
        <taxon>Bacteria</taxon>
        <taxon>Pseudomonadati</taxon>
        <taxon>Pseudomonadota</taxon>
        <taxon>Gammaproteobacteria</taxon>
        <taxon>Enterobacterales</taxon>
        <taxon>Pectobacteriaceae</taxon>
        <taxon>Lonsdalea</taxon>
    </lineage>
</organism>
<dbReference type="RefSeq" id="WP_094109715.1">
    <property type="nucleotide sequence ID" value="NZ_LUTP01000026.1"/>
</dbReference>
<evidence type="ECO:0000313" key="1">
    <source>
        <dbReference type="EMBL" id="OSN05036.1"/>
    </source>
</evidence>
<evidence type="ECO:0000313" key="2">
    <source>
        <dbReference type="Proteomes" id="UP000194020"/>
    </source>
</evidence>
<comment type="caution">
    <text evidence="1">The sequence shown here is derived from an EMBL/GenBank/DDBJ whole genome shotgun (WGS) entry which is preliminary data.</text>
</comment>
<dbReference type="Proteomes" id="UP000194020">
    <property type="component" value="Unassembled WGS sequence"/>
</dbReference>